<feature type="compositionally biased region" description="Polar residues" evidence="1">
    <location>
        <begin position="12"/>
        <end position="24"/>
    </location>
</feature>
<dbReference type="EMBL" id="JAHLQT010028808">
    <property type="protein sequence ID" value="KAG7161893.1"/>
    <property type="molecule type" value="Genomic_DNA"/>
</dbReference>
<protein>
    <submittedName>
        <fullName evidence="2">Uncharacterized protein</fullName>
    </submittedName>
</protein>
<dbReference type="AlphaFoldDB" id="A0A8J5JVL0"/>
<sequence>MEEEGQAKPVNVSMSLTNPPNSVTVPAAVPTAEIKVINGKKSIMVKALFDTGAQKTFIWGDAARALQLPTKK</sequence>
<evidence type="ECO:0000313" key="2">
    <source>
        <dbReference type="EMBL" id="KAG7161893.1"/>
    </source>
</evidence>
<proteinExistence type="predicted"/>
<accession>A0A8J5JVL0</accession>
<evidence type="ECO:0000256" key="1">
    <source>
        <dbReference type="SAM" id="MobiDB-lite"/>
    </source>
</evidence>
<organism evidence="2 3">
    <name type="scientific">Homarus americanus</name>
    <name type="common">American lobster</name>
    <dbReference type="NCBI Taxonomy" id="6706"/>
    <lineage>
        <taxon>Eukaryota</taxon>
        <taxon>Metazoa</taxon>
        <taxon>Ecdysozoa</taxon>
        <taxon>Arthropoda</taxon>
        <taxon>Crustacea</taxon>
        <taxon>Multicrustacea</taxon>
        <taxon>Malacostraca</taxon>
        <taxon>Eumalacostraca</taxon>
        <taxon>Eucarida</taxon>
        <taxon>Decapoda</taxon>
        <taxon>Pleocyemata</taxon>
        <taxon>Astacidea</taxon>
        <taxon>Nephropoidea</taxon>
        <taxon>Nephropidae</taxon>
        <taxon>Homarus</taxon>
    </lineage>
</organism>
<dbReference type="InterPro" id="IPR021109">
    <property type="entry name" value="Peptidase_aspartic_dom_sf"/>
</dbReference>
<keyword evidence="3" id="KW-1185">Reference proteome</keyword>
<gene>
    <name evidence="2" type="ORF">Hamer_G007567</name>
</gene>
<reference evidence="2" key="1">
    <citation type="journal article" date="2021" name="Sci. Adv.">
        <title>The American lobster genome reveals insights on longevity, neural, and immune adaptations.</title>
        <authorList>
            <person name="Polinski J.M."/>
            <person name="Zimin A.V."/>
            <person name="Clark K.F."/>
            <person name="Kohn A.B."/>
            <person name="Sadowski N."/>
            <person name="Timp W."/>
            <person name="Ptitsyn A."/>
            <person name="Khanna P."/>
            <person name="Romanova D.Y."/>
            <person name="Williams P."/>
            <person name="Greenwood S.J."/>
            <person name="Moroz L.L."/>
            <person name="Walt D.R."/>
            <person name="Bodnar A.G."/>
        </authorList>
    </citation>
    <scope>NUCLEOTIDE SEQUENCE</scope>
    <source>
        <strain evidence="2">GMGI-L3</strain>
    </source>
</reference>
<evidence type="ECO:0000313" key="3">
    <source>
        <dbReference type="Proteomes" id="UP000747542"/>
    </source>
</evidence>
<dbReference type="Gene3D" id="2.40.70.10">
    <property type="entry name" value="Acid Proteases"/>
    <property type="match status" value="1"/>
</dbReference>
<feature type="region of interest" description="Disordered" evidence="1">
    <location>
        <begin position="1"/>
        <end position="25"/>
    </location>
</feature>
<name>A0A8J5JVL0_HOMAM</name>
<dbReference type="Proteomes" id="UP000747542">
    <property type="component" value="Unassembled WGS sequence"/>
</dbReference>
<comment type="caution">
    <text evidence="2">The sequence shown here is derived from an EMBL/GenBank/DDBJ whole genome shotgun (WGS) entry which is preliminary data.</text>
</comment>